<dbReference type="InterPro" id="IPR003029">
    <property type="entry name" value="S1_domain"/>
</dbReference>
<dbReference type="Proteomes" id="UP000692954">
    <property type="component" value="Unassembled WGS sequence"/>
</dbReference>
<dbReference type="OrthoDB" id="1650at2759"/>
<keyword evidence="2" id="KW-0271">Exosome</keyword>
<dbReference type="EMBL" id="CAJJDN010000067">
    <property type="protein sequence ID" value="CAD8096914.1"/>
    <property type="molecule type" value="Genomic_DNA"/>
</dbReference>
<evidence type="ECO:0000256" key="2">
    <source>
        <dbReference type="ARBA" id="ARBA00022835"/>
    </source>
</evidence>
<dbReference type="CDD" id="cd05789">
    <property type="entry name" value="S1_Rrp4"/>
    <property type="match status" value="1"/>
</dbReference>
<proteinExistence type="predicted"/>
<sequence length="275" mass="31932">MQIEENLHHDNKEVYLPGDLLSDEPGFISGTNTYEEQGKIFSSTTGTINQTNKLIMIKPIKCSYQPQIGEIVIGQIVQIRDKKWIVNIDSSSEATLHLNSTYLPEQRQKTEDDEMNMRQIFAENDLICAEIHSINNDKSINLHTRGLKYGKIENGLLSKVNHYLIVKQKRHFIKLNNNVNMILGHNGQIFLSNQDRTTNNQKVIYCQNYTVQQRIDIANTGKAIKFLQQHQFKISQINIEKVLSYISEKKPQNDWLTLIEQFFLELKSKQQQQDQ</sequence>
<dbReference type="GO" id="GO:0071035">
    <property type="term" value="P:nuclear polyadenylation-dependent rRNA catabolic process"/>
    <property type="evidence" value="ECO:0007669"/>
    <property type="project" value="TreeGrafter"/>
</dbReference>
<gene>
    <name evidence="4" type="ORF">PSON_ATCC_30995.1.T0670134</name>
</gene>
<dbReference type="PANTHER" id="PTHR21321">
    <property type="entry name" value="PNAS-3 RELATED"/>
    <property type="match status" value="1"/>
</dbReference>
<dbReference type="GO" id="GO:0000177">
    <property type="term" value="C:cytoplasmic exosome (RNase complex)"/>
    <property type="evidence" value="ECO:0007669"/>
    <property type="project" value="TreeGrafter"/>
</dbReference>
<dbReference type="Pfam" id="PF14382">
    <property type="entry name" value="ECR1_N"/>
    <property type="match status" value="1"/>
</dbReference>
<dbReference type="Pfam" id="PF21266">
    <property type="entry name" value="S1_RRP4"/>
    <property type="match status" value="1"/>
</dbReference>
<dbReference type="GO" id="GO:0071038">
    <property type="term" value="P:TRAMP-dependent tRNA surveillance pathway"/>
    <property type="evidence" value="ECO:0007669"/>
    <property type="project" value="TreeGrafter"/>
</dbReference>
<dbReference type="SMART" id="SM00316">
    <property type="entry name" value="S1"/>
    <property type="match status" value="1"/>
</dbReference>
<comment type="caution">
    <text evidence="4">The sequence shown here is derived from an EMBL/GenBank/DDBJ whole genome shotgun (WGS) entry which is preliminary data.</text>
</comment>
<accession>A0A8S1P2Q9</accession>
<dbReference type="GO" id="GO:0000467">
    <property type="term" value="P:exonucleolytic trimming to generate mature 3'-end of 5.8S rRNA from tricistronic rRNA transcript (SSU-rRNA, 5.8S rRNA, LSU-rRNA)"/>
    <property type="evidence" value="ECO:0007669"/>
    <property type="project" value="TreeGrafter"/>
</dbReference>
<feature type="domain" description="S1 motif" evidence="3">
    <location>
        <begin position="67"/>
        <end position="145"/>
    </location>
</feature>
<dbReference type="InterPro" id="IPR048565">
    <property type="entry name" value="S1_RRP4"/>
</dbReference>
<dbReference type="CDD" id="cd22525">
    <property type="entry name" value="KH-I_Rrp4_eukar"/>
    <property type="match status" value="1"/>
</dbReference>
<dbReference type="FunFam" id="2.40.50.100:FF:000131">
    <property type="entry name" value="Predicted protein"/>
    <property type="match status" value="1"/>
</dbReference>
<evidence type="ECO:0000259" key="3">
    <source>
        <dbReference type="SMART" id="SM00316"/>
    </source>
</evidence>
<dbReference type="GO" id="GO:0071051">
    <property type="term" value="P:poly(A)-dependent snoRNA 3'-end processing"/>
    <property type="evidence" value="ECO:0007669"/>
    <property type="project" value="TreeGrafter"/>
</dbReference>
<dbReference type="PANTHER" id="PTHR21321:SF4">
    <property type="entry name" value="EXOSOME COMPLEX COMPONENT RRP4"/>
    <property type="match status" value="1"/>
</dbReference>
<evidence type="ECO:0000313" key="5">
    <source>
        <dbReference type="Proteomes" id="UP000692954"/>
    </source>
</evidence>
<dbReference type="AlphaFoldDB" id="A0A8S1P2Q9"/>
<evidence type="ECO:0000256" key="1">
    <source>
        <dbReference type="ARBA" id="ARBA00004123"/>
    </source>
</evidence>
<keyword evidence="5" id="KW-1185">Reference proteome</keyword>
<name>A0A8S1P2Q9_9CILI</name>
<dbReference type="GO" id="GO:0034475">
    <property type="term" value="P:U4 snRNA 3'-end processing"/>
    <property type="evidence" value="ECO:0007669"/>
    <property type="project" value="TreeGrafter"/>
</dbReference>
<organism evidence="4 5">
    <name type="scientific">Paramecium sonneborni</name>
    <dbReference type="NCBI Taxonomy" id="65129"/>
    <lineage>
        <taxon>Eukaryota</taxon>
        <taxon>Sar</taxon>
        <taxon>Alveolata</taxon>
        <taxon>Ciliophora</taxon>
        <taxon>Intramacronucleata</taxon>
        <taxon>Oligohymenophorea</taxon>
        <taxon>Peniculida</taxon>
        <taxon>Parameciidae</taxon>
        <taxon>Paramecium</taxon>
    </lineage>
</organism>
<dbReference type="GO" id="GO:0071034">
    <property type="term" value="P:CUT catabolic process"/>
    <property type="evidence" value="ECO:0007669"/>
    <property type="project" value="TreeGrafter"/>
</dbReference>
<evidence type="ECO:0000313" key="4">
    <source>
        <dbReference type="EMBL" id="CAD8096914.1"/>
    </source>
</evidence>
<dbReference type="InterPro" id="IPR026699">
    <property type="entry name" value="Exosome_RNA_bind1/RRP40/RRP4"/>
</dbReference>
<protein>
    <recommendedName>
        <fullName evidence="3">S1 motif domain-containing protein</fullName>
    </recommendedName>
</protein>
<dbReference type="GO" id="GO:0003723">
    <property type="term" value="F:RNA binding"/>
    <property type="evidence" value="ECO:0007669"/>
    <property type="project" value="InterPro"/>
</dbReference>
<comment type="subcellular location">
    <subcellularLocation>
        <location evidence="1">Nucleus</location>
    </subcellularLocation>
</comment>
<reference evidence="4" key="1">
    <citation type="submission" date="2021-01" db="EMBL/GenBank/DDBJ databases">
        <authorList>
            <consortium name="Genoscope - CEA"/>
            <person name="William W."/>
        </authorList>
    </citation>
    <scope>NUCLEOTIDE SEQUENCE</scope>
</reference>
<dbReference type="InterPro" id="IPR025721">
    <property type="entry name" value="Exosome_cplx_N_dom"/>
</dbReference>
<dbReference type="GO" id="GO:0000176">
    <property type="term" value="C:nuclear exosome (RNase complex)"/>
    <property type="evidence" value="ECO:0007669"/>
    <property type="project" value="TreeGrafter"/>
</dbReference>